<name>A0A4P6XIE2_9ASCO</name>
<dbReference type="AlphaFoldDB" id="A0A4P6XIE2"/>
<dbReference type="STRING" id="2163413.A0A4P6XIE2"/>
<gene>
    <name evidence="2" type="ORF">METSCH_A04440</name>
</gene>
<reference evidence="3" key="1">
    <citation type="submission" date="2019-03" db="EMBL/GenBank/DDBJ databases">
        <title>Snf2 controls pulcherriminic acid biosynthesis and connects pigmentation and antifungal activity of the yeast Metschnikowia pulcherrima.</title>
        <authorList>
            <person name="Gore-Lloyd D."/>
            <person name="Sumann I."/>
            <person name="Brachmann A.O."/>
            <person name="Schneeberger K."/>
            <person name="Ortiz-Merino R.A."/>
            <person name="Moreno-Beltran M."/>
            <person name="Schlaefli M."/>
            <person name="Kirner P."/>
            <person name="Santos Kron A."/>
            <person name="Wolfe K.H."/>
            <person name="Piel J."/>
            <person name="Ahrens C.H."/>
            <person name="Henk D."/>
            <person name="Freimoser F.M."/>
        </authorList>
    </citation>
    <scope>NUCLEOTIDE SEQUENCE [LARGE SCALE GENOMIC DNA]</scope>
    <source>
        <strain evidence="3">APC 1.2</strain>
    </source>
</reference>
<accession>A0A4P6XIE2</accession>
<protein>
    <submittedName>
        <fullName evidence="2">Uncharacterized protein</fullName>
    </submittedName>
</protein>
<feature type="region of interest" description="Disordered" evidence="1">
    <location>
        <begin position="433"/>
        <end position="472"/>
    </location>
</feature>
<dbReference type="Proteomes" id="UP000292447">
    <property type="component" value="Chromosome I"/>
</dbReference>
<evidence type="ECO:0000256" key="1">
    <source>
        <dbReference type="SAM" id="MobiDB-lite"/>
    </source>
</evidence>
<feature type="region of interest" description="Disordered" evidence="1">
    <location>
        <begin position="177"/>
        <end position="204"/>
    </location>
</feature>
<sequence length="472" mass="51670">MPPPMLGIKELLNDCSPPEQALDALDDALGFLSHVGSEPKLEVNTSNHRIDKLFRSRVHPALLRNRKLLDIALRRKLAPKRALSAANCGLKLHRKLLEAGLRVRLILAPSIYEIYYQLMPLTAQSKQLYRVVADASQRLLMAQDVTAEMHAARQSAIHGTRSLMGLIKGQSFHGSGPSPYAGGPMGGQYEPQLSTEPPPTGFLQPGKLVGKTVRLIDNNLVNLAGVPLKVLKSLTYDKSVNEQGQSVLDDPEEMVRTFNNLDTAVLSLFLAKEYSLIRVTKSAASNSEGSALVKLETAKPGDPELIDDGEFIEDMVASLGEPNTLPLNLFIKKVVARPRYKVDMKLYFVPSNEPMLLYVDPRLLERDLINGIIDLESIPDRHICATFDPTPVLNTVRALVQESRRFPENFEGLVPNHITENLHKYFLGLSNDPDSEGSSASSSTPASRSSLFSSSNNSVSSSVSGCSSVLGK</sequence>
<keyword evidence="3" id="KW-1185">Reference proteome</keyword>
<proteinExistence type="predicted"/>
<organism evidence="2 3">
    <name type="scientific">Metschnikowia aff. pulcherrima</name>
    <dbReference type="NCBI Taxonomy" id="2163413"/>
    <lineage>
        <taxon>Eukaryota</taxon>
        <taxon>Fungi</taxon>
        <taxon>Dikarya</taxon>
        <taxon>Ascomycota</taxon>
        <taxon>Saccharomycotina</taxon>
        <taxon>Pichiomycetes</taxon>
        <taxon>Metschnikowiaceae</taxon>
        <taxon>Metschnikowia</taxon>
    </lineage>
</organism>
<feature type="compositionally biased region" description="Low complexity" evidence="1">
    <location>
        <begin position="436"/>
        <end position="472"/>
    </location>
</feature>
<evidence type="ECO:0000313" key="2">
    <source>
        <dbReference type="EMBL" id="QBM85816.1"/>
    </source>
</evidence>
<evidence type="ECO:0000313" key="3">
    <source>
        <dbReference type="Proteomes" id="UP000292447"/>
    </source>
</evidence>
<dbReference type="EMBL" id="CP034456">
    <property type="protein sequence ID" value="QBM85816.1"/>
    <property type="molecule type" value="Genomic_DNA"/>
</dbReference>